<sequence length="51" mass="6393">MSFCIKIFNIYSIFKKVFLIIKNFQYTQVYKFKLIDKFCIYTASFFKLFYF</sequence>
<protein>
    <submittedName>
        <fullName evidence="1">Uncharacterized protein</fullName>
    </submittedName>
</protein>
<dbReference type="EMBL" id="CP000776">
    <property type="protein sequence ID" value="ABS51754.1"/>
    <property type="molecule type" value="Genomic_DNA"/>
</dbReference>
<proteinExistence type="predicted"/>
<dbReference type="KEGG" id="cha:CHAB381_0495"/>
<evidence type="ECO:0000313" key="2">
    <source>
        <dbReference type="Proteomes" id="UP000002407"/>
    </source>
</evidence>
<reference evidence="2" key="1">
    <citation type="submission" date="2007-07" db="EMBL/GenBank/DDBJ databases">
        <title>Complete genome sequence of Campylobacter hominis ATCC BAA-381, a commensal isolated from the human gastrointestinal tract.</title>
        <authorList>
            <person name="Fouts D.E."/>
            <person name="Mongodin E.F."/>
            <person name="Puiu D."/>
            <person name="Sebastian Y."/>
            <person name="Miller W.G."/>
            <person name="Mandrell R.E."/>
            <person name="Nelson K.E."/>
        </authorList>
    </citation>
    <scope>NUCLEOTIDE SEQUENCE [LARGE SCALE GENOMIC DNA]</scope>
    <source>
        <strain evidence="2">ATCC BAA-381 / LMG 19568 / NCTC 13146 / CH001A</strain>
    </source>
</reference>
<organism evidence="1 2">
    <name type="scientific">Campylobacter hominis (strain ATCC BAA-381 / DSM 21671 / CCUG 45161 / LMG 19568 / NCTC 13146 / CH001A)</name>
    <dbReference type="NCBI Taxonomy" id="360107"/>
    <lineage>
        <taxon>Bacteria</taxon>
        <taxon>Pseudomonadati</taxon>
        <taxon>Campylobacterota</taxon>
        <taxon>Epsilonproteobacteria</taxon>
        <taxon>Campylobacterales</taxon>
        <taxon>Campylobacteraceae</taxon>
        <taxon>Campylobacter</taxon>
    </lineage>
</organism>
<keyword evidence="2" id="KW-1185">Reference proteome</keyword>
<name>A7I0P2_CAMHC</name>
<dbReference type="HOGENOM" id="CLU_3096748_0_0_7"/>
<evidence type="ECO:0000313" key="1">
    <source>
        <dbReference type="EMBL" id="ABS51754.1"/>
    </source>
</evidence>
<accession>A7I0P2</accession>
<gene>
    <name evidence="1" type="ordered locus">CHAB381_0495</name>
</gene>
<dbReference type="Proteomes" id="UP000002407">
    <property type="component" value="Chromosome"/>
</dbReference>
<dbReference type="AlphaFoldDB" id="A7I0P2"/>